<reference evidence="3 4" key="1">
    <citation type="submission" date="2019-07" db="EMBL/GenBank/DDBJ databases">
        <title>De Novo Assembly of kiwifruit Actinidia rufa.</title>
        <authorList>
            <person name="Sugita-Konishi S."/>
            <person name="Sato K."/>
            <person name="Mori E."/>
            <person name="Abe Y."/>
            <person name="Kisaki G."/>
            <person name="Hamano K."/>
            <person name="Suezawa K."/>
            <person name="Otani M."/>
            <person name="Fukuda T."/>
            <person name="Manabe T."/>
            <person name="Gomi K."/>
            <person name="Tabuchi M."/>
            <person name="Akimitsu K."/>
            <person name="Kataoka I."/>
        </authorList>
    </citation>
    <scope>NUCLEOTIDE SEQUENCE [LARGE SCALE GENOMIC DNA]</scope>
    <source>
        <strain evidence="4">cv. Fuchu</strain>
    </source>
</reference>
<keyword evidence="4" id="KW-1185">Reference proteome</keyword>
<dbReference type="InterPro" id="IPR042575">
    <property type="entry name" value="UBAP1_C"/>
</dbReference>
<dbReference type="SUPFAM" id="SSF46934">
    <property type="entry name" value="UBA-like"/>
    <property type="match status" value="1"/>
</dbReference>
<dbReference type="Gene3D" id="1.20.120.1920">
    <property type="entry name" value="UBAP1 SOUBA domain"/>
    <property type="match status" value="1"/>
</dbReference>
<sequence length="217" mass="23590">MAPFEPPPFPSTLVNFGHREREKNLDWCDFSIKTNPPSHGIHMRMRAKSSSPSSSSSHPFSRSSSSSGLGVRVSVKPEYRVTTPPQLSPRVGNIPLSIFQFDFGLEKNILTEAEKERQNLSKLGLGNLPSETIEMMSSLGSVLDPVASKCIASGLSGDAVPLAVANYGDDPIKVKEFVNGYALLEEMGFSSNNVAEALVMYDNDTDKALAHILNNSF</sequence>
<protein>
    <recommendedName>
        <fullName evidence="2">UBA domain-containing protein</fullName>
    </recommendedName>
</protein>
<organism evidence="3 4">
    <name type="scientific">Actinidia rufa</name>
    <dbReference type="NCBI Taxonomy" id="165716"/>
    <lineage>
        <taxon>Eukaryota</taxon>
        <taxon>Viridiplantae</taxon>
        <taxon>Streptophyta</taxon>
        <taxon>Embryophyta</taxon>
        <taxon>Tracheophyta</taxon>
        <taxon>Spermatophyta</taxon>
        <taxon>Magnoliopsida</taxon>
        <taxon>eudicotyledons</taxon>
        <taxon>Gunneridae</taxon>
        <taxon>Pentapetalae</taxon>
        <taxon>asterids</taxon>
        <taxon>Ericales</taxon>
        <taxon>Actinidiaceae</taxon>
        <taxon>Actinidia</taxon>
    </lineage>
</organism>
<evidence type="ECO:0000313" key="3">
    <source>
        <dbReference type="EMBL" id="GFY84115.1"/>
    </source>
</evidence>
<dbReference type="EMBL" id="BJWL01000003">
    <property type="protein sequence ID" value="GFY84115.1"/>
    <property type="molecule type" value="Genomic_DNA"/>
</dbReference>
<evidence type="ECO:0000259" key="2">
    <source>
        <dbReference type="PROSITE" id="PS50030"/>
    </source>
</evidence>
<dbReference type="GO" id="GO:0043130">
    <property type="term" value="F:ubiquitin binding"/>
    <property type="evidence" value="ECO:0007669"/>
    <property type="project" value="InterPro"/>
</dbReference>
<evidence type="ECO:0000256" key="1">
    <source>
        <dbReference type="SAM" id="MobiDB-lite"/>
    </source>
</evidence>
<dbReference type="InterPro" id="IPR009060">
    <property type="entry name" value="UBA-like_sf"/>
</dbReference>
<dbReference type="PANTHER" id="PTHR15960">
    <property type="entry name" value="LD44032P"/>
    <property type="match status" value="1"/>
</dbReference>
<dbReference type="GO" id="GO:0043162">
    <property type="term" value="P:ubiquitin-dependent protein catabolic process via the multivesicular body sorting pathway"/>
    <property type="evidence" value="ECO:0007669"/>
    <property type="project" value="InterPro"/>
</dbReference>
<dbReference type="OrthoDB" id="2018023at2759"/>
<feature type="compositionally biased region" description="Low complexity" evidence="1">
    <location>
        <begin position="49"/>
        <end position="67"/>
    </location>
</feature>
<dbReference type="GO" id="GO:0000813">
    <property type="term" value="C:ESCRT I complex"/>
    <property type="evidence" value="ECO:0007669"/>
    <property type="project" value="InterPro"/>
</dbReference>
<dbReference type="CDD" id="cd14316">
    <property type="entry name" value="UBA2_UBAP1_like"/>
    <property type="match status" value="1"/>
</dbReference>
<dbReference type="AlphaFoldDB" id="A0A7J0ECF7"/>
<dbReference type="PANTHER" id="PTHR15960:SF5">
    <property type="entry name" value="LD44032P"/>
    <property type="match status" value="1"/>
</dbReference>
<evidence type="ECO:0000313" key="4">
    <source>
        <dbReference type="Proteomes" id="UP000585474"/>
    </source>
</evidence>
<comment type="caution">
    <text evidence="3">The sequence shown here is derived from an EMBL/GenBank/DDBJ whole genome shotgun (WGS) entry which is preliminary data.</text>
</comment>
<accession>A0A7J0ECF7</accession>
<feature type="region of interest" description="Disordered" evidence="1">
    <location>
        <begin position="38"/>
        <end position="71"/>
    </location>
</feature>
<dbReference type="PROSITE" id="PS50030">
    <property type="entry name" value="UBA"/>
    <property type="match status" value="1"/>
</dbReference>
<gene>
    <name evidence="3" type="ORF">Acr_03g0008890</name>
</gene>
<dbReference type="Proteomes" id="UP000585474">
    <property type="component" value="Unassembled WGS sequence"/>
</dbReference>
<proteinExistence type="predicted"/>
<feature type="domain" description="UBA" evidence="2">
    <location>
        <begin position="173"/>
        <end position="215"/>
    </location>
</feature>
<dbReference type="InterPro" id="IPR015940">
    <property type="entry name" value="UBA"/>
</dbReference>
<dbReference type="InterPro" id="IPR038870">
    <property type="entry name" value="UBAP1"/>
</dbReference>
<name>A0A7J0ECF7_9ERIC</name>